<name>A0A0S8K3E1_UNCW3</name>
<dbReference type="Proteomes" id="UP000050975">
    <property type="component" value="Unassembled WGS sequence"/>
</dbReference>
<dbReference type="AlphaFoldDB" id="A0A0S8K3E1"/>
<protein>
    <recommendedName>
        <fullName evidence="3">Exo-alpha-sialidase</fullName>
    </recommendedName>
</protein>
<evidence type="ECO:0008006" key="3">
    <source>
        <dbReference type="Google" id="ProtNLM"/>
    </source>
</evidence>
<dbReference type="SUPFAM" id="SSF50939">
    <property type="entry name" value="Sialidases"/>
    <property type="match status" value="1"/>
</dbReference>
<accession>A0A0S8K3E1</accession>
<sequence>MLRSKKLTTVVIIVLPVLVFAGWQSLNGPPAGRADDLSIGKHGSTYYLYAADKTHRSYRSDNLGTEWDSIYAANTDKPTCVVTAEDNGWIVYIGRQDSDEKKRIMKSTDWGQNWNEAGGTNPNWITNPYPQYV</sequence>
<dbReference type="InterPro" id="IPR036278">
    <property type="entry name" value="Sialidase_sf"/>
</dbReference>
<proteinExistence type="predicted"/>
<evidence type="ECO:0000313" key="2">
    <source>
        <dbReference type="Proteomes" id="UP000050975"/>
    </source>
</evidence>
<evidence type="ECO:0000313" key="1">
    <source>
        <dbReference type="EMBL" id="KPL15980.1"/>
    </source>
</evidence>
<reference evidence="1 2" key="1">
    <citation type="journal article" date="2015" name="Microbiome">
        <title>Genomic resolution of linkages in carbon, nitrogen, and sulfur cycling among widespread estuary sediment bacteria.</title>
        <authorList>
            <person name="Baker B.J."/>
            <person name="Lazar C.S."/>
            <person name="Teske A.P."/>
            <person name="Dick G.J."/>
        </authorList>
    </citation>
    <scope>NUCLEOTIDE SEQUENCE [LARGE SCALE GENOMIC DNA]</scope>
    <source>
        <strain evidence="1">SM1_77</strain>
    </source>
</reference>
<dbReference type="Gene3D" id="2.130.10.10">
    <property type="entry name" value="YVTN repeat-like/Quinoprotein amine dehydrogenase"/>
    <property type="match status" value="1"/>
</dbReference>
<comment type="caution">
    <text evidence="1">The sequence shown here is derived from an EMBL/GenBank/DDBJ whole genome shotgun (WGS) entry which is preliminary data.</text>
</comment>
<gene>
    <name evidence="1" type="ORF">AMJ74_00015</name>
</gene>
<dbReference type="InterPro" id="IPR015943">
    <property type="entry name" value="WD40/YVTN_repeat-like_dom_sf"/>
</dbReference>
<organism evidence="1 2">
    <name type="scientific">candidate division WOR_3 bacterium SM1_77</name>
    <dbReference type="NCBI Taxonomy" id="1703778"/>
    <lineage>
        <taxon>Bacteria</taxon>
        <taxon>Bacteria division WOR-3</taxon>
    </lineage>
</organism>
<dbReference type="EMBL" id="LJVE01000001">
    <property type="protein sequence ID" value="KPL15980.1"/>
    <property type="molecule type" value="Genomic_DNA"/>
</dbReference>